<organism evidence="2 3">
    <name type="scientific">Halalkalibacillus sediminis</name>
    <dbReference type="NCBI Taxonomy" id="2018042"/>
    <lineage>
        <taxon>Bacteria</taxon>
        <taxon>Bacillati</taxon>
        <taxon>Bacillota</taxon>
        <taxon>Bacilli</taxon>
        <taxon>Bacillales</taxon>
        <taxon>Bacillaceae</taxon>
        <taxon>Halalkalibacillus</taxon>
    </lineage>
</organism>
<accession>A0A2I0QSA4</accession>
<dbReference type="EMBL" id="PJNH01000003">
    <property type="protein sequence ID" value="PKR77213.1"/>
    <property type="molecule type" value="Genomic_DNA"/>
</dbReference>
<evidence type="ECO:0000313" key="3">
    <source>
        <dbReference type="Proteomes" id="UP000243524"/>
    </source>
</evidence>
<proteinExistence type="predicted"/>
<keyword evidence="3" id="KW-1185">Reference proteome</keyword>
<dbReference type="Proteomes" id="UP000243524">
    <property type="component" value="Unassembled WGS sequence"/>
</dbReference>
<dbReference type="SUPFAM" id="SSF48452">
    <property type="entry name" value="TPR-like"/>
    <property type="match status" value="1"/>
</dbReference>
<dbReference type="InterPro" id="IPR041656">
    <property type="entry name" value="TPR_5"/>
</dbReference>
<reference evidence="2 3" key="1">
    <citation type="submission" date="2017-06" db="EMBL/GenBank/DDBJ databases">
        <title>the draft geome sequence of Illustriluteabacillus marina B3227.</title>
        <authorList>
            <person name="He R.-H."/>
            <person name="Du Z.-J."/>
        </authorList>
    </citation>
    <scope>NUCLEOTIDE SEQUENCE [LARGE SCALE GENOMIC DNA]</scope>
    <source>
        <strain evidence="2 3">B3227</strain>
    </source>
</reference>
<feature type="domain" description="Tetratrico peptide repeat group 5" evidence="1">
    <location>
        <begin position="43"/>
        <end position="160"/>
    </location>
</feature>
<dbReference type="AlphaFoldDB" id="A0A2I0QSA4"/>
<evidence type="ECO:0000313" key="2">
    <source>
        <dbReference type="EMBL" id="PKR77213.1"/>
    </source>
</evidence>
<sequence>MERCIIMDGLEQAIMYRKEGQLEQAKKLIMQALQEQPNDPYTLLEAGYVHDQMELAPQAINYYEQALDNGLFGDHRKDGLLCLGSSYRAVGLYEKAKETLEIGMSEFPSCNEMYIFFAMTLYNLGDYDLAMEILLSKLAETSSDGGIQKYEEAIKFYSTRLDETFN</sequence>
<dbReference type="InterPro" id="IPR011990">
    <property type="entry name" value="TPR-like_helical_dom_sf"/>
</dbReference>
<name>A0A2I0QSA4_9BACI</name>
<dbReference type="Pfam" id="PF13181">
    <property type="entry name" value="TPR_8"/>
    <property type="match status" value="1"/>
</dbReference>
<comment type="caution">
    <text evidence="2">The sequence shown here is derived from an EMBL/GenBank/DDBJ whole genome shotgun (WGS) entry which is preliminary data.</text>
</comment>
<dbReference type="Gene3D" id="1.25.40.10">
    <property type="entry name" value="Tetratricopeptide repeat domain"/>
    <property type="match status" value="1"/>
</dbReference>
<gene>
    <name evidence="2" type="ORF">CEY16_10760</name>
</gene>
<evidence type="ECO:0000259" key="1">
    <source>
        <dbReference type="Pfam" id="PF12688"/>
    </source>
</evidence>
<dbReference type="InterPro" id="IPR019734">
    <property type="entry name" value="TPR_rpt"/>
</dbReference>
<protein>
    <recommendedName>
        <fullName evidence="1">Tetratrico peptide repeat group 5 domain-containing protein</fullName>
    </recommendedName>
</protein>
<dbReference type="Pfam" id="PF12688">
    <property type="entry name" value="TPR_5"/>
    <property type="match status" value="1"/>
</dbReference>